<protein>
    <submittedName>
        <fullName evidence="16">Methyl-accepting chemotaxis protein</fullName>
    </submittedName>
</protein>
<dbReference type="SUPFAM" id="SSF103190">
    <property type="entry name" value="Sensory domain-like"/>
    <property type="match status" value="1"/>
</dbReference>
<dbReference type="PROSITE" id="PS50111">
    <property type="entry name" value="CHEMOTAXIS_TRANSDUC_2"/>
    <property type="match status" value="1"/>
</dbReference>
<feature type="domain" description="Methyl-accepting transducer" evidence="14">
    <location>
        <begin position="377"/>
        <end position="627"/>
    </location>
</feature>
<feature type="transmembrane region" description="Helical" evidence="13">
    <location>
        <begin position="6"/>
        <end position="27"/>
    </location>
</feature>
<organism evidence="16 17">
    <name type="scientific">Bacillus kandeliae</name>
    <dbReference type="NCBI Taxonomy" id="3129297"/>
    <lineage>
        <taxon>Bacteria</taxon>
        <taxon>Bacillati</taxon>
        <taxon>Bacillota</taxon>
        <taxon>Bacilli</taxon>
        <taxon>Bacillales</taxon>
        <taxon>Bacillaceae</taxon>
        <taxon>Bacillus</taxon>
    </lineage>
</organism>
<keyword evidence="6 13" id="KW-1133">Transmembrane helix</keyword>
<dbReference type="SMART" id="SM00283">
    <property type="entry name" value="MA"/>
    <property type="match status" value="1"/>
</dbReference>
<sequence>MKSIKAKLIIPLILLLVLSFAIIIIFTNNQTEKRMTKEIINQTEAMVEQMKEATQLFLGQHEKSIDLLSDHPVVLNYGNEIIKSGNSKQKASLEKALRDYLDSYGDVENVYFATSKGTMDIYPNSLPEDYNPLTREWYQQAVASGEDIVWSEPYVDAATGEYVVTLSKLVKDQNKVIGVLGADINLTTLTEKISDMNIGYKGYAVVFSDQGLGIAHPTEKGQDLSKYDFIQQILNDSVAKGVITYQFKDENRIFVYDTVENTAWKIGASYKRENMLSLAKTIQQTLILTGMFVLVLMIVSIWIISVKITKPINTLQQSARKVATGDLSVQVEVTTRDEVGQLASSFNEMTSNMKEIISMVNHSASNVTEAAENLSAVSEETNASSEQIATAISEIAKGATKSAEESAEATERSHHLGDQMNIITNQAADMANAAKKAEEAQKAGLRQIQELGQSSIESKQYIDEMEEVITALETKIKSIELVIQTITDISAQTNLLALNASIEAARAGEHGKGFAVVADEVRKLAEQSGEATDQVKEIITDIQGGSHQVVNQMIKTKENFDQQTVVVEATEKIFTRISSLVEDMENAITRINSEILEAAEAKNEVLQVMEGIAAASEQSAAASEEISASADEQLRAIELVTRSSESLMGLSIELKHAVERFKLN</sequence>
<evidence type="ECO:0000256" key="4">
    <source>
        <dbReference type="ARBA" id="ARBA00022500"/>
    </source>
</evidence>
<dbReference type="Pfam" id="PF00015">
    <property type="entry name" value="MCPsignal"/>
    <property type="match status" value="1"/>
</dbReference>
<dbReference type="InterPro" id="IPR003660">
    <property type="entry name" value="HAMP_dom"/>
</dbReference>
<feature type="region of interest" description="Disordered" evidence="12">
    <location>
        <begin position="399"/>
        <end position="419"/>
    </location>
</feature>
<dbReference type="InterPro" id="IPR033479">
    <property type="entry name" value="dCache_1"/>
</dbReference>
<keyword evidence="8 10" id="KW-0807">Transducer</keyword>
<dbReference type="Proteomes" id="UP001387364">
    <property type="component" value="Chromosome"/>
</dbReference>
<proteinExistence type="inferred from homology"/>
<dbReference type="EMBL" id="CP147404">
    <property type="protein sequence ID" value="WXB93153.1"/>
    <property type="molecule type" value="Genomic_DNA"/>
</dbReference>
<feature type="coiled-coil region" evidence="11">
    <location>
        <begin position="420"/>
        <end position="482"/>
    </location>
</feature>
<evidence type="ECO:0000256" key="10">
    <source>
        <dbReference type="PROSITE-ProRule" id="PRU00284"/>
    </source>
</evidence>
<keyword evidence="17" id="KW-1185">Reference proteome</keyword>
<feature type="transmembrane region" description="Helical" evidence="13">
    <location>
        <begin position="285"/>
        <end position="304"/>
    </location>
</feature>
<dbReference type="CDD" id="cd12912">
    <property type="entry name" value="PDC2_MCP_like"/>
    <property type="match status" value="1"/>
</dbReference>
<dbReference type="Gene3D" id="1.10.287.950">
    <property type="entry name" value="Methyl-accepting chemotaxis protein"/>
    <property type="match status" value="1"/>
</dbReference>
<dbReference type="PANTHER" id="PTHR32089:SF114">
    <property type="entry name" value="METHYL-ACCEPTING CHEMOTAXIS PROTEIN MCPB"/>
    <property type="match status" value="1"/>
</dbReference>
<name>A0ABZ2N6B8_9BACI</name>
<keyword evidence="5 13" id="KW-0812">Transmembrane</keyword>
<evidence type="ECO:0000256" key="7">
    <source>
        <dbReference type="ARBA" id="ARBA00023136"/>
    </source>
</evidence>
<evidence type="ECO:0000256" key="3">
    <source>
        <dbReference type="ARBA" id="ARBA00022481"/>
    </source>
</evidence>
<evidence type="ECO:0000256" key="12">
    <source>
        <dbReference type="SAM" id="MobiDB-lite"/>
    </source>
</evidence>
<feature type="domain" description="HAMP" evidence="15">
    <location>
        <begin position="306"/>
        <end position="358"/>
    </location>
</feature>
<accession>A0ABZ2N6B8</accession>
<evidence type="ECO:0000313" key="16">
    <source>
        <dbReference type="EMBL" id="WXB93153.1"/>
    </source>
</evidence>
<evidence type="ECO:0000256" key="13">
    <source>
        <dbReference type="SAM" id="Phobius"/>
    </source>
</evidence>
<dbReference type="Gene3D" id="3.30.450.20">
    <property type="entry name" value="PAS domain"/>
    <property type="match status" value="2"/>
</dbReference>
<keyword evidence="2" id="KW-1003">Cell membrane</keyword>
<keyword evidence="4" id="KW-0145">Chemotaxis</keyword>
<evidence type="ECO:0000256" key="11">
    <source>
        <dbReference type="SAM" id="Coils"/>
    </source>
</evidence>
<comment type="subcellular location">
    <subcellularLocation>
        <location evidence="1">Cell membrane</location>
        <topology evidence="1">Multi-pass membrane protein</topology>
    </subcellularLocation>
</comment>
<dbReference type="Pfam" id="PF00672">
    <property type="entry name" value="HAMP"/>
    <property type="match status" value="1"/>
</dbReference>
<dbReference type="CDD" id="cd12913">
    <property type="entry name" value="PDC1_MCP_like"/>
    <property type="match status" value="1"/>
</dbReference>
<dbReference type="PANTHER" id="PTHR32089">
    <property type="entry name" value="METHYL-ACCEPTING CHEMOTAXIS PROTEIN MCPB"/>
    <property type="match status" value="1"/>
</dbReference>
<evidence type="ECO:0000256" key="5">
    <source>
        <dbReference type="ARBA" id="ARBA00022692"/>
    </source>
</evidence>
<dbReference type="SUPFAM" id="SSF58104">
    <property type="entry name" value="Methyl-accepting chemotaxis protein (MCP) signaling domain"/>
    <property type="match status" value="1"/>
</dbReference>
<evidence type="ECO:0000256" key="2">
    <source>
        <dbReference type="ARBA" id="ARBA00022475"/>
    </source>
</evidence>
<evidence type="ECO:0000256" key="6">
    <source>
        <dbReference type="ARBA" id="ARBA00022989"/>
    </source>
</evidence>
<dbReference type="Pfam" id="PF02743">
    <property type="entry name" value="dCache_1"/>
    <property type="match status" value="1"/>
</dbReference>
<evidence type="ECO:0000313" key="17">
    <source>
        <dbReference type="Proteomes" id="UP001387364"/>
    </source>
</evidence>
<dbReference type="InterPro" id="IPR004089">
    <property type="entry name" value="MCPsignal_dom"/>
</dbReference>
<evidence type="ECO:0000259" key="15">
    <source>
        <dbReference type="PROSITE" id="PS50885"/>
    </source>
</evidence>
<keyword evidence="7 13" id="KW-0472">Membrane</keyword>
<dbReference type="Gene3D" id="1.10.8.500">
    <property type="entry name" value="HAMP domain in histidine kinase"/>
    <property type="match status" value="1"/>
</dbReference>
<keyword evidence="11" id="KW-0175">Coiled coil</keyword>
<reference evidence="16 17" key="1">
    <citation type="submission" date="2024-02" db="EMBL/GenBank/DDBJ databases">
        <title>Seven novel Bacillus-like species.</title>
        <authorList>
            <person name="Liu G."/>
        </authorList>
    </citation>
    <scope>NUCLEOTIDE SEQUENCE [LARGE SCALE GENOMIC DNA]</scope>
    <source>
        <strain evidence="16 17">FJAT-52991</strain>
    </source>
</reference>
<dbReference type="CDD" id="cd06225">
    <property type="entry name" value="HAMP"/>
    <property type="match status" value="1"/>
</dbReference>
<evidence type="ECO:0000256" key="8">
    <source>
        <dbReference type="ARBA" id="ARBA00023224"/>
    </source>
</evidence>
<gene>
    <name evidence="16" type="ORF">WDJ61_18365</name>
</gene>
<dbReference type="InterPro" id="IPR029151">
    <property type="entry name" value="Sensor-like_sf"/>
</dbReference>
<evidence type="ECO:0000259" key="14">
    <source>
        <dbReference type="PROSITE" id="PS50111"/>
    </source>
</evidence>
<dbReference type="PROSITE" id="PS50885">
    <property type="entry name" value="HAMP"/>
    <property type="match status" value="1"/>
</dbReference>
<comment type="similarity">
    <text evidence="9">Belongs to the methyl-accepting chemotaxis (MCP) protein family.</text>
</comment>
<dbReference type="SMART" id="SM00304">
    <property type="entry name" value="HAMP"/>
    <property type="match status" value="1"/>
</dbReference>
<evidence type="ECO:0000256" key="1">
    <source>
        <dbReference type="ARBA" id="ARBA00004651"/>
    </source>
</evidence>
<keyword evidence="3" id="KW-0488">Methylation</keyword>
<evidence type="ECO:0000256" key="9">
    <source>
        <dbReference type="ARBA" id="ARBA00029447"/>
    </source>
</evidence>